<evidence type="ECO:0000313" key="5">
    <source>
        <dbReference type="Proteomes" id="UP001063368"/>
    </source>
</evidence>
<reference evidence="4" key="1">
    <citation type="submission" date="2022-09" db="EMBL/GenBank/DDBJ databases">
        <authorList>
            <person name="Li D."/>
            <person name="Cheng J."/>
            <person name="Li Y."/>
        </authorList>
    </citation>
    <scope>NUCLEOTIDE SEQUENCE</scope>
    <source>
        <strain evidence="4">DL</strain>
    </source>
</reference>
<dbReference type="Gene3D" id="3.30.530.20">
    <property type="match status" value="1"/>
</dbReference>
<feature type="domain" description="Activator of Hsp90 ATPase homologue 1/2-like C-terminal" evidence="3">
    <location>
        <begin position="31"/>
        <end position="164"/>
    </location>
</feature>
<sequence length="168" mass="19064">MNSPKQPEYPEQPERPARRGVYLQMVRDLRAQPDAVYGAWTDLTHVTDWWGPEGFIVPADRVHMENREGGTYRACMVNTITGDELWWGGIFERLDPPEHLSMTQRWEQPDGTPASSTTLMTVDLEPHDGGSQMSFAQGPFPSAKERDSHETGWNSSFSRLAAFLARRS</sequence>
<name>A0ABY6FUV3_9MICC</name>
<dbReference type="Proteomes" id="UP001063368">
    <property type="component" value="Chromosome"/>
</dbReference>
<evidence type="ECO:0000256" key="2">
    <source>
        <dbReference type="SAM" id="MobiDB-lite"/>
    </source>
</evidence>
<accession>A0ABY6FUV3</accession>
<organism evidence="4 5">
    <name type="scientific">Arthrobacter koreensis</name>
    <dbReference type="NCBI Taxonomy" id="199136"/>
    <lineage>
        <taxon>Bacteria</taxon>
        <taxon>Bacillati</taxon>
        <taxon>Actinomycetota</taxon>
        <taxon>Actinomycetes</taxon>
        <taxon>Micrococcales</taxon>
        <taxon>Micrococcaceae</taxon>
        <taxon>Arthrobacter</taxon>
    </lineage>
</organism>
<comment type="similarity">
    <text evidence="1">Belongs to the AHA1 family.</text>
</comment>
<dbReference type="InterPro" id="IPR013538">
    <property type="entry name" value="ASHA1/2-like_C"/>
</dbReference>
<keyword evidence="5" id="KW-1185">Reference proteome</keyword>
<evidence type="ECO:0000259" key="3">
    <source>
        <dbReference type="Pfam" id="PF08327"/>
    </source>
</evidence>
<dbReference type="RefSeq" id="WP_263128491.1">
    <property type="nucleotide sequence ID" value="NZ_CP106856.1"/>
</dbReference>
<feature type="region of interest" description="Disordered" evidence="2">
    <location>
        <begin position="128"/>
        <end position="153"/>
    </location>
</feature>
<proteinExistence type="inferred from homology"/>
<evidence type="ECO:0000313" key="4">
    <source>
        <dbReference type="EMBL" id="UYB36900.1"/>
    </source>
</evidence>
<evidence type="ECO:0000256" key="1">
    <source>
        <dbReference type="ARBA" id="ARBA00006817"/>
    </source>
</evidence>
<dbReference type="SUPFAM" id="SSF55961">
    <property type="entry name" value="Bet v1-like"/>
    <property type="match status" value="1"/>
</dbReference>
<dbReference type="EMBL" id="CP106856">
    <property type="protein sequence ID" value="UYB36900.1"/>
    <property type="molecule type" value="Genomic_DNA"/>
</dbReference>
<gene>
    <name evidence="4" type="ORF">N9A08_04270</name>
</gene>
<dbReference type="InterPro" id="IPR023393">
    <property type="entry name" value="START-like_dom_sf"/>
</dbReference>
<dbReference type="Pfam" id="PF08327">
    <property type="entry name" value="AHSA1"/>
    <property type="match status" value="1"/>
</dbReference>
<dbReference type="CDD" id="cd07814">
    <property type="entry name" value="SRPBCC_CalC_Aha1-like"/>
    <property type="match status" value="1"/>
</dbReference>
<protein>
    <submittedName>
        <fullName evidence="4">SRPBCC domain-containing protein</fullName>
    </submittedName>
</protein>